<dbReference type="GO" id="GO:0000160">
    <property type="term" value="P:phosphorelay signal transduction system"/>
    <property type="evidence" value="ECO:0007669"/>
    <property type="project" value="InterPro"/>
</dbReference>
<dbReference type="InterPro" id="IPR001789">
    <property type="entry name" value="Sig_transdc_resp-reg_receiver"/>
</dbReference>
<dbReference type="Proteomes" id="UP000540787">
    <property type="component" value="Unassembled WGS sequence"/>
</dbReference>
<evidence type="ECO:0000256" key="2">
    <source>
        <dbReference type="PROSITE-ProRule" id="PRU00169"/>
    </source>
</evidence>
<keyword evidence="1 2" id="KW-0597">Phosphoprotein</keyword>
<feature type="domain" description="Response regulatory" evidence="3">
    <location>
        <begin position="92"/>
        <end position="209"/>
    </location>
</feature>
<name>A0A7X0CDV5_9BURK</name>
<evidence type="ECO:0000259" key="3">
    <source>
        <dbReference type="PROSITE" id="PS50110"/>
    </source>
</evidence>
<dbReference type="CDD" id="cd04762">
    <property type="entry name" value="HTH_MerR-trunc"/>
    <property type="match status" value="1"/>
</dbReference>
<evidence type="ECO:0000313" key="5">
    <source>
        <dbReference type="Proteomes" id="UP000540787"/>
    </source>
</evidence>
<dbReference type="PANTHER" id="PTHR44591">
    <property type="entry name" value="STRESS RESPONSE REGULATOR PROTEIN 1"/>
    <property type="match status" value="1"/>
</dbReference>
<dbReference type="InterPro" id="IPR010093">
    <property type="entry name" value="SinI_DNA-bd"/>
</dbReference>
<dbReference type="Pfam" id="PF12728">
    <property type="entry name" value="HTH_17"/>
    <property type="match status" value="1"/>
</dbReference>
<dbReference type="SUPFAM" id="SSF46955">
    <property type="entry name" value="Putative DNA-binding domain"/>
    <property type="match status" value="1"/>
</dbReference>
<dbReference type="PANTHER" id="PTHR44591:SF3">
    <property type="entry name" value="RESPONSE REGULATORY DOMAIN-CONTAINING PROTEIN"/>
    <property type="match status" value="1"/>
</dbReference>
<comment type="caution">
    <text evidence="4">The sequence shown here is derived from an EMBL/GenBank/DDBJ whole genome shotgun (WGS) entry which is preliminary data.</text>
</comment>
<feature type="modified residue" description="4-aspartylphosphate" evidence="2">
    <location>
        <position position="143"/>
    </location>
</feature>
<dbReference type="InterPro" id="IPR009061">
    <property type="entry name" value="DNA-bd_dom_put_sf"/>
</dbReference>
<dbReference type="NCBIfam" id="TIGR01764">
    <property type="entry name" value="excise"/>
    <property type="match status" value="1"/>
</dbReference>
<dbReference type="Gene3D" id="3.40.50.2300">
    <property type="match status" value="1"/>
</dbReference>
<proteinExistence type="predicted"/>
<dbReference type="AlphaFoldDB" id="A0A7X0CDV5"/>
<organism evidence="4 5">
    <name type="scientific">Massilia aurea</name>
    <dbReference type="NCBI Taxonomy" id="373040"/>
    <lineage>
        <taxon>Bacteria</taxon>
        <taxon>Pseudomonadati</taxon>
        <taxon>Pseudomonadota</taxon>
        <taxon>Betaproteobacteria</taxon>
        <taxon>Burkholderiales</taxon>
        <taxon>Oxalobacteraceae</taxon>
        <taxon>Telluria group</taxon>
        <taxon>Massilia</taxon>
    </lineage>
</organism>
<dbReference type="SMART" id="SM00448">
    <property type="entry name" value="REC"/>
    <property type="match status" value="1"/>
</dbReference>
<dbReference type="GO" id="GO:0003677">
    <property type="term" value="F:DNA binding"/>
    <property type="evidence" value="ECO:0007669"/>
    <property type="project" value="InterPro"/>
</dbReference>
<reference evidence="4 5" key="1">
    <citation type="submission" date="2020-08" db="EMBL/GenBank/DDBJ databases">
        <title>The Agave Microbiome: Exploring the role of microbial communities in plant adaptations to desert environments.</title>
        <authorList>
            <person name="Partida-Martinez L.P."/>
        </authorList>
    </citation>
    <scope>NUCLEOTIDE SEQUENCE [LARGE SCALE GENOMIC DNA]</scope>
    <source>
        <strain evidence="4 5">AT3.2</strain>
    </source>
</reference>
<dbReference type="InterPro" id="IPR050595">
    <property type="entry name" value="Bact_response_regulator"/>
</dbReference>
<protein>
    <submittedName>
        <fullName evidence="4">Excisionase family DNA binding protein</fullName>
    </submittedName>
</protein>
<dbReference type="EMBL" id="JACHBX010000001">
    <property type="protein sequence ID" value="MBB6133677.1"/>
    <property type="molecule type" value="Genomic_DNA"/>
</dbReference>
<sequence>MISHSSPAPAPTDPASAEVCSTKEAASLLGVSHRTVQLWVESGVLQAWKTAGGHRRILLTSVHRLVAQRNHAVTGGQPALVPATRSTPAGRRIVMADDDATLLRLYELEMSGWGLDAQLIKARDGFDALIRIGEARPDLLISDLNMPGMDGFRMVRTLRADPRYGNMAIIVISGLDPATIKSMGLPDDIPVFAKPVRFPELRARIERIFSDIDGAAARD</sequence>
<keyword evidence="5" id="KW-1185">Reference proteome</keyword>
<dbReference type="RefSeq" id="WP_183553267.1">
    <property type="nucleotide sequence ID" value="NZ_JACHBX010000001.1"/>
</dbReference>
<accession>A0A7X0CDV5</accession>
<evidence type="ECO:0000256" key="1">
    <source>
        <dbReference type="ARBA" id="ARBA00022553"/>
    </source>
</evidence>
<dbReference type="Gene3D" id="1.10.1660.10">
    <property type="match status" value="1"/>
</dbReference>
<dbReference type="SUPFAM" id="SSF52172">
    <property type="entry name" value="CheY-like"/>
    <property type="match status" value="1"/>
</dbReference>
<evidence type="ECO:0000313" key="4">
    <source>
        <dbReference type="EMBL" id="MBB6133677.1"/>
    </source>
</evidence>
<gene>
    <name evidence="4" type="ORF">HD842_001788</name>
</gene>
<dbReference type="Pfam" id="PF00072">
    <property type="entry name" value="Response_reg"/>
    <property type="match status" value="1"/>
</dbReference>
<dbReference type="InterPro" id="IPR011006">
    <property type="entry name" value="CheY-like_superfamily"/>
</dbReference>
<dbReference type="PROSITE" id="PS50110">
    <property type="entry name" value="RESPONSE_REGULATORY"/>
    <property type="match status" value="1"/>
</dbReference>
<dbReference type="InterPro" id="IPR041657">
    <property type="entry name" value="HTH_17"/>
</dbReference>